<name>T1AXI0_9ZZZZ</name>
<evidence type="ECO:0000256" key="3">
    <source>
        <dbReference type="ARBA" id="ARBA00022964"/>
    </source>
</evidence>
<sequence>MPKKPAQPRASNSQSAQPRPAKPRAHARPAAPALEVNASNGMPLGMPPSRFLTQYWQKHPLLIRGALAGWQVPITPEDLAGLACEETVLARIVHRERKRASWTLQPGPYSEATFTGLPERDWTLLVQDVDKWDAEVACLLDFVRFLPTWRIDDVMVSYATDGGGVGPHIDQYDVFLVQGIGRRRWSINTERNAPRALRPGTDLKLLAEFAPTHSFALEPGDVLYLPPDVPHDGVAEGACMTFSIGMRAPAESELLLDLAEHLAEQIPDTQRYSDPDLRPARARGLIDSAVLARVRAQLGPFAQRIKAGELALWFGRMITRYRSAALIAGNGQPASLEQVRAMLLSGRALLRHPFARFAWIEHGAEGASLFAAGHMVHCPRALAEALCANARIEPDDAVLRDGSALTALRDLLAVGCVQFARAPRKRA</sequence>
<evidence type="ECO:0000313" key="8">
    <source>
        <dbReference type="EMBL" id="EQD62187.1"/>
    </source>
</evidence>
<comment type="caution">
    <text evidence="8">The sequence shown here is derived from an EMBL/GenBank/DDBJ whole genome shotgun (WGS) entry which is preliminary data.</text>
</comment>
<evidence type="ECO:0000256" key="2">
    <source>
        <dbReference type="ARBA" id="ARBA00022723"/>
    </source>
</evidence>
<dbReference type="Pfam" id="PF20514">
    <property type="entry name" value="WHD_ROXA"/>
    <property type="match status" value="1"/>
</dbReference>
<dbReference type="GO" id="GO:0016706">
    <property type="term" value="F:2-oxoglutarate-dependent dioxygenase activity"/>
    <property type="evidence" value="ECO:0007669"/>
    <property type="project" value="TreeGrafter"/>
</dbReference>
<gene>
    <name evidence="8" type="ORF">B2A_02955</name>
</gene>
<dbReference type="InterPro" id="IPR039994">
    <property type="entry name" value="NO66-like"/>
</dbReference>
<accession>T1AXI0</accession>
<evidence type="ECO:0000256" key="5">
    <source>
        <dbReference type="ARBA" id="ARBA00023004"/>
    </source>
</evidence>
<evidence type="ECO:0000256" key="4">
    <source>
        <dbReference type="ARBA" id="ARBA00023002"/>
    </source>
</evidence>
<keyword evidence="4" id="KW-0560">Oxidoreductase</keyword>
<organism evidence="8">
    <name type="scientific">mine drainage metagenome</name>
    <dbReference type="NCBI Taxonomy" id="410659"/>
    <lineage>
        <taxon>unclassified sequences</taxon>
        <taxon>metagenomes</taxon>
        <taxon>ecological metagenomes</taxon>
    </lineage>
</organism>
<dbReference type="PROSITE" id="PS51184">
    <property type="entry name" value="JMJC"/>
    <property type="match status" value="1"/>
</dbReference>
<evidence type="ECO:0000256" key="1">
    <source>
        <dbReference type="ARBA" id="ARBA00001954"/>
    </source>
</evidence>
<feature type="domain" description="JmjC" evidence="7">
    <location>
        <begin position="135"/>
        <end position="263"/>
    </location>
</feature>
<keyword evidence="3" id="KW-0223">Dioxygenase</keyword>
<reference evidence="8" key="2">
    <citation type="journal article" date="2014" name="ISME J.">
        <title>Microbial stratification in low pH oxic and suboxic macroscopic growths along an acid mine drainage.</title>
        <authorList>
            <person name="Mendez-Garcia C."/>
            <person name="Mesa V."/>
            <person name="Sprenger R.R."/>
            <person name="Richter M."/>
            <person name="Diez M.S."/>
            <person name="Solano J."/>
            <person name="Bargiela R."/>
            <person name="Golyshina O.V."/>
            <person name="Manteca A."/>
            <person name="Ramos J.L."/>
            <person name="Gallego J.R."/>
            <person name="Llorente I."/>
            <person name="Martins Dos Santos V.A."/>
            <person name="Jensen O.N."/>
            <person name="Pelaez A.I."/>
            <person name="Sanchez J."/>
            <person name="Ferrer M."/>
        </authorList>
    </citation>
    <scope>NUCLEOTIDE SEQUENCE</scope>
</reference>
<dbReference type="InterPro" id="IPR003347">
    <property type="entry name" value="JmjC_dom"/>
</dbReference>
<dbReference type="Gene3D" id="2.60.120.650">
    <property type="entry name" value="Cupin"/>
    <property type="match status" value="1"/>
</dbReference>
<evidence type="ECO:0000259" key="7">
    <source>
        <dbReference type="PROSITE" id="PS51184"/>
    </source>
</evidence>
<dbReference type="SMART" id="SM00558">
    <property type="entry name" value="JmjC"/>
    <property type="match status" value="1"/>
</dbReference>
<dbReference type="PANTHER" id="PTHR13096">
    <property type="entry name" value="MINA53 MYC INDUCED NUCLEAR ANTIGEN"/>
    <property type="match status" value="1"/>
</dbReference>
<dbReference type="AlphaFoldDB" id="T1AXI0"/>
<dbReference type="InterPro" id="IPR046799">
    <property type="entry name" value="ROXA-like_wH"/>
</dbReference>
<reference evidence="8" key="1">
    <citation type="submission" date="2013-08" db="EMBL/GenBank/DDBJ databases">
        <authorList>
            <person name="Mendez C."/>
            <person name="Richter M."/>
            <person name="Ferrer M."/>
            <person name="Sanchez J."/>
        </authorList>
    </citation>
    <scope>NUCLEOTIDE SEQUENCE</scope>
</reference>
<dbReference type="GO" id="GO:0046872">
    <property type="term" value="F:metal ion binding"/>
    <property type="evidence" value="ECO:0007669"/>
    <property type="project" value="UniProtKB-KW"/>
</dbReference>
<dbReference type="EMBL" id="AUZZ01001991">
    <property type="protein sequence ID" value="EQD62187.1"/>
    <property type="molecule type" value="Genomic_DNA"/>
</dbReference>
<keyword evidence="5" id="KW-0408">Iron</keyword>
<dbReference type="Gene3D" id="3.40.366.30">
    <property type="entry name" value="50S ribosomal protein L16 arginine hydroxylase, Chain A, Domain 2"/>
    <property type="match status" value="1"/>
</dbReference>
<protein>
    <submittedName>
        <fullName evidence="8">Cupin 4</fullName>
    </submittedName>
</protein>
<proteinExistence type="predicted"/>
<keyword evidence="2" id="KW-0479">Metal-binding</keyword>
<evidence type="ECO:0000256" key="6">
    <source>
        <dbReference type="SAM" id="MobiDB-lite"/>
    </source>
</evidence>
<dbReference type="Pfam" id="PF08007">
    <property type="entry name" value="JmjC_2"/>
    <property type="match status" value="1"/>
</dbReference>
<feature type="region of interest" description="Disordered" evidence="6">
    <location>
        <begin position="1"/>
        <end position="29"/>
    </location>
</feature>
<dbReference type="PANTHER" id="PTHR13096:SF8">
    <property type="entry name" value="RIBOSOMAL OXYGENASE 1"/>
    <property type="match status" value="1"/>
</dbReference>
<comment type="cofactor">
    <cofactor evidence="1">
        <name>Fe(2+)</name>
        <dbReference type="ChEBI" id="CHEBI:29033"/>
    </cofactor>
</comment>
<dbReference type="SUPFAM" id="SSF51197">
    <property type="entry name" value="Clavaminate synthase-like"/>
    <property type="match status" value="1"/>
</dbReference>